<dbReference type="Proteomes" id="UP000886842">
    <property type="component" value="Unassembled WGS sequence"/>
</dbReference>
<reference evidence="5" key="2">
    <citation type="journal article" date="2021" name="PeerJ">
        <title>Extensive microbial diversity within the chicken gut microbiome revealed by metagenomics and culture.</title>
        <authorList>
            <person name="Gilroy R."/>
            <person name="Ravi A."/>
            <person name="Getino M."/>
            <person name="Pursley I."/>
            <person name="Horton D.L."/>
            <person name="Alikhan N.F."/>
            <person name="Baker D."/>
            <person name="Gharbi K."/>
            <person name="Hall N."/>
            <person name="Watson M."/>
            <person name="Adriaenssens E.M."/>
            <person name="Foster-Nyarko E."/>
            <person name="Jarju S."/>
            <person name="Secka A."/>
            <person name="Antonio M."/>
            <person name="Oren A."/>
            <person name="Chaudhuri R.R."/>
            <person name="La Ragione R."/>
            <person name="Hildebrand F."/>
            <person name="Pallen M.J."/>
        </authorList>
    </citation>
    <scope>NUCLEOTIDE SEQUENCE</scope>
    <source>
        <strain evidence="5">ChiGjej1B1-24693</strain>
    </source>
</reference>
<keyword evidence="4" id="KW-0865">Zymogen</keyword>
<name>A0A9D1GWP9_9ACTN</name>
<dbReference type="SUPFAM" id="SSF56235">
    <property type="entry name" value="N-terminal nucleophile aminohydrolases (Ntn hydrolases)"/>
    <property type="match status" value="1"/>
</dbReference>
<accession>A0A9D1GWP9</accession>
<dbReference type="Pfam" id="PF01019">
    <property type="entry name" value="G_glu_transpept"/>
    <property type="match status" value="1"/>
</dbReference>
<dbReference type="PANTHER" id="PTHR43199">
    <property type="entry name" value="GLUTATHIONE HYDROLASE"/>
    <property type="match status" value="1"/>
</dbReference>
<comment type="similarity">
    <text evidence="1">Belongs to the gamma-glutamyltransferase family.</text>
</comment>
<evidence type="ECO:0000256" key="1">
    <source>
        <dbReference type="ARBA" id="ARBA00009381"/>
    </source>
</evidence>
<dbReference type="GO" id="GO:0016740">
    <property type="term" value="F:transferase activity"/>
    <property type="evidence" value="ECO:0007669"/>
    <property type="project" value="UniProtKB-KW"/>
</dbReference>
<dbReference type="GO" id="GO:0016787">
    <property type="term" value="F:hydrolase activity"/>
    <property type="evidence" value="ECO:0007669"/>
    <property type="project" value="UniProtKB-KW"/>
</dbReference>
<dbReference type="EMBL" id="DVLP01000125">
    <property type="protein sequence ID" value="HIT74774.1"/>
    <property type="molecule type" value="Genomic_DNA"/>
</dbReference>
<evidence type="ECO:0000313" key="5">
    <source>
        <dbReference type="EMBL" id="HIT74774.1"/>
    </source>
</evidence>
<dbReference type="InterPro" id="IPR051792">
    <property type="entry name" value="GGT_bact"/>
</dbReference>
<keyword evidence="2" id="KW-0808">Transferase</keyword>
<comment type="caution">
    <text evidence="5">The sequence shown here is derived from an EMBL/GenBank/DDBJ whole genome shotgun (WGS) entry which is preliminary data.</text>
</comment>
<evidence type="ECO:0000256" key="3">
    <source>
        <dbReference type="ARBA" id="ARBA00022801"/>
    </source>
</evidence>
<organism evidence="5 6">
    <name type="scientific">Candidatus Avipropionibacterium avicola</name>
    <dbReference type="NCBI Taxonomy" id="2840701"/>
    <lineage>
        <taxon>Bacteria</taxon>
        <taxon>Bacillati</taxon>
        <taxon>Actinomycetota</taxon>
        <taxon>Actinomycetes</taxon>
        <taxon>Propionibacteriales</taxon>
        <taxon>Propionibacteriaceae</taxon>
        <taxon>Propionibacteriaceae incertae sedis</taxon>
        <taxon>Candidatus Avipropionibacterium</taxon>
    </lineage>
</organism>
<gene>
    <name evidence="5" type="ORF">IAA98_04245</name>
</gene>
<dbReference type="PRINTS" id="PR01210">
    <property type="entry name" value="GGTRANSPTASE"/>
</dbReference>
<evidence type="ECO:0000256" key="2">
    <source>
        <dbReference type="ARBA" id="ARBA00022679"/>
    </source>
</evidence>
<evidence type="ECO:0000313" key="6">
    <source>
        <dbReference type="Proteomes" id="UP000886842"/>
    </source>
</evidence>
<dbReference type="InterPro" id="IPR029055">
    <property type="entry name" value="Ntn_hydrolases_N"/>
</dbReference>
<protein>
    <submittedName>
        <fullName evidence="5">Gamma-glutamyltransferase family protein</fullName>
    </submittedName>
</protein>
<dbReference type="PANTHER" id="PTHR43199:SF1">
    <property type="entry name" value="GLUTATHIONE HYDROLASE PROENZYME"/>
    <property type="match status" value="1"/>
</dbReference>
<keyword evidence="3" id="KW-0378">Hydrolase</keyword>
<dbReference type="Gene3D" id="1.10.246.130">
    <property type="match status" value="1"/>
</dbReference>
<dbReference type="InterPro" id="IPR043137">
    <property type="entry name" value="GGT_ssub_C"/>
</dbReference>
<proteinExistence type="inferred from homology"/>
<reference evidence="5" key="1">
    <citation type="submission" date="2020-10" db="EMBL/GenBank/DDBJ databases">
        <authorList>
            <person name="Gilroy R."/>
        </authorList>
    </citation>
    <scope>NUCLEOTIDE SEQUENCE</scope>
    <source>
        <strain evidence="5">ChiGjej1B1-24693</strain>
    </source>
</reference>
<dbReference type="Gene3D" id="3.60.20.40">
    <property type="match status" value="1"/>
</dbReference>
<dbReference type="InterPro" id="IPR043138">
    <property type="entry name" value="GGT_lsub"/>
</dbReference>
<dbReference type="AlphaFoldDB" id="A0A9D1GWP9"/>
<evidence type="ECO:0000256" key="4">
    <source>
        <dbReference type="ARBA" id="ARBA00023145"/>
    </source>
</evidence>
<sequence length="581" mass="61232">MSRTRRIVTKTPAVGRRGMVVAHNVEAAETAADILADGGSAFDAMVAASFVTAVREVAMNGIGGVGVLLAHSADTGQVSEINFYGRTPSGLAEDTFVPWLEPLDPNTPRTGFGWRSVRDGRHERGPLSVGIPTYVSGLAELHARHGSRDWADLLQPAIDLAAGGFAADEEDLATTATHLSILERFDEFSRIFLANGLPMPGGFYQGEGIPVVQEDLAATLACLARDGADAFYRGPIAEAIASDVQRLGGVLSTEDLDRYRPEHGDGLRGSYLGHEIVVSSGMTGGLTLLQMLNLAEELDLASMDRTRPAFWHALAEVMRQSWIDRFCFVGDPEGADVPLEALVDKGYAATVATNIGDRVADQTTPGDPWTHLGRPGRDLVSGDPGGNDTTQLVVADGAGNVVTLTQTHGMAFGSCVVPRGTGVLLHDITMWMNPEPGTPNSVGPWKKQAGHAAPVMVLRDGQPVAALGAPGGRRVITSVFQSVLNIVGFGMDVQAAIAEPRIHVEGADPAAPRGATVRTLVADDRLDPEILAGLGDRGHDVVTVRETGTQAALGKPLGIQRRGDELIGGVDVFRRSVGIGI</sequence>